<feature type="transmembrane region" description="Helical" evidence="1">
    <location>
        <begin position="39"/>
        <end position="58"/>
    </location>
</feature>
<dbReference type="GO" id="GO:0016787">
    <property type="term" value="F:hydrolase activity"/>
    <property type="evidence" value="ECO:0007669"/>
    <property type="project" value="UniProtKB-KW"/>
</dbReference>
<dbReference type="GO" id="GO:0016020">
    <property type="term" value="C:membrane"/>
    <property type="evidence" value="ECO:0007669"/>
    <property type="project" value="TreeGrafter"/>
</dbReference>
<keyword evidence="1" id="KW-0812">Transmembrane</keyword>
<feature type="transmembrane region" description="Helical" evidence="1">
    <location>
        <begin position="226"/>
        <end position="247"/>
    </location>
</feature>
<feature type="transmembrane region" description="Helical" evidence="1">
    <location>
        <begin position="168"/>
        <end position="184"/>
    </location>
</feature>
<organism evidence="3 4">
    <name type="scientific">Arboricoccus pini</name>
    <dbReference type="NCBI Taxonomy" id="1963835"/>
    <lineage>
        <taxon>Bacteria</taxon>
        <taxon>Pseudomonadati</taxon>
        <taxon>Pseudomonadota</taxon>
        <taxon>Alphaproteobacteria</taxon>
        <taxon>Geminicoccales</taxon>
        <taxon>Geminicoccaceae</taxon>
        <taxon>Arboricoccus</taxon>
    </lineage>
</organism>
<evidence type="ECO:0000313" key="3">
    <source>
        <dbReference type="EMBL" id="SNB62619.1"/>
    </source>
</evidence>
<feature type="transmembrane region" description="Helical" evidence="1">
    <location>
        <begin position="196"/>
        <end position="214"/>
    </location>
</feature>
<dbReference type="PANTHER" id="PTHR23028">
    <property type="entry name" value="ACETYLTRANSFERASE"/>
    <property type="match status" value="1"/>
</dbReference>
<protein>
    <submittedName>
        <fullName evidence="3">Peptidoglycan/LPS O-acetylase OafA/YrhL, contains acyltransferase and SGNH-hydrolase domains</fullName>
    </submittedName>
</protein>
<dbReference type="InterPro" id="IPR050879">
    <property type="entry name" value="Acyltransferase_3"/>
</dbReference>
<reference evidence="3 4" key="1">
    <citation type="submission" date="2017-06" db="EMBL/GenBank/DDBJ databases">
        <authorList>
            <person name="Kim H.J."/>
            <person name="Triplett B.A."/>
        </authorList>
    </citation>
    <scope>NUCLEOTIDE SEQUENCE [LARGE SCALE GENOMIC DNA]</scope>
    <source>
        <strain evidence="3 4">B29T1</strain>
    </source>
</reference>
<dbReference type="EMBL" id="FYEH01000003">
    <property type="protein sequence ID" value="SNB62619.1"/>
    <property type="molecule type" value="Genomic_DNA"/>
</dbReference>
<keyword evidence="3" id="KW-0808">Transferase</keyword>
<keyword evidence="1" id="KW-0472">Membrane</keyword>
<feature type="domain" description="Acyltransferase 3" evidence="2">
    <location>
        <begin position="6"/>
        <end position="304"/>
    </location>
</feature>
<proteinExistence type="predicted"/>
<dbReference type="RefSeq" id="WP_165769441.1">
    <property type="nucleotide sequence ID" value="NZ_FYEH01000003.1"/>
</dbReference>
<sequence length="376" mass="41504">MSGHYVALDGWRGICAILVAAHHFPAVSHIFGWPIIRNSFLFVDYFFVLSGFVIAAAYGRKLSDGRDFARFMLKRFGRIAPLHFATLAMIVFADCALWGIGNVGGIGSSLLGEGRTFWEAMVNIAMMQSFGIFDHLTWNEPSWSISAEFWVSSAFAALAAFSGRFAKPALAALAVAALVFLMARSPNYMNATGDYGAIRCMVGFVIGLFIFDLKQLLGDTLVEMRAHVVLSSAIEILLLTIIMVFVARDGTSFASFGAPFLFAAAVLVFSAEAGIVSWLLKSSPIIALGAWSYSIYMMHFVVQKSMIWVAVYVIDPLSPVPLMSYPSGDILFGTERWMGDLFYPLMLAIVIALSRLTFLWIEVPARDWFRDRARAI</sequence>
<feature type="transmembrane region" description="Helical" evidence="1">
    <location>
        <begin position="12"/>
        <end position="33"/>
    </location>
</feature>
<keyword evidence="1" id="KW-1133">Transmembrane helix</keyword>
<keyword evidence="3" id="KW-0378">Hydrolase</keyword>
<name>A0A212QT26_9PROT</name>
<keyword evidence="4" id="KW-1185">Reference proteome</keyword>
<dbReference type="GO" id="GO:0000271">
    <property type="term" value="P:polysaccharide biosynthetic process"/>
    <property type="evidence" value="ECO:0007669"/>
    <property type="project" value="TreeGrafter"/>
</dbReference>
<feature type="transmembrane region" description="Helical" evidence="1">
    <location>
        <begin position="79"/>
        <end position="100"/>
    </location>
</feature>
<evidence type="ECO:0000259" key="2">
    <source>
        <dbReference type="Pfam" id="PF01757"/>
    </source>
</evidence>
<evidence type="ECO:0000313" key="4">
    <source>
        <dbReference type="Proteomes" id="UP000197065"/>
    </source>
</evidence>
<feature type="transmembrane region" description="Helical" evidence="1">
    <location>
        <begin position="259"/>
        <end position="280"/>
    </location>
</feature>
<dbReference type="GO" id="GO:0016747">
    <property type="term" value="F:acyltransferase activity, transferring groups other than amino-acyl groups"/>
    <property type="evidence" value="ECO:0007669"/>
    <property type="project" value="InterPro"/>
</dbReference>
<accession>A0A212QT26</accession>
<gene>
    <name evidence="3" type="ORF">SAMN07250955_103155</name>
</gene>
<dbReference type="AlphaFoldDB" id="A0A212QT26"/>
<evidence type="ECO:0000256" key="1">
    <source>
        <dbReference type="SAM" id="Phobius"/>
    </source>
</evidence>
<dbReference type="Pfam" id="PF01757">
    <property type="entry name" value="Acyl_transf_3"/>
    <property type="match status" value="1"/>
</dbReference>
<dbReference type="Proteomes" id="UP000197065">
    <property type="component" value="Unassembled WGS sequence"/>
</dbReference>
<feature type="transmembrane region" description="Helical" evidence="1">
    <location>
        <begin position="341"/>
        <end position="361"/>
    </location>
</feature>
<dbReference type="InterPro" id="IPR002656">
    <property type="entry name" value="Acyl_transf_3_dom"/>
</dbReference>
<keyword evidence="3" id="KW-0012">Acyltransferase</keyword>
<dbReference type="PANTHER" id="PTHR23028:SF131">
    <property type="entry name" value="BLR2367 PROTEIN"/>
    <property type="match status" value="1"/>
</dbReference>